<accession>A0A192Y4F0</accession>
<dbReference type="EMBL" id="KU521356">
    <property type="protein sequence ID" value="ANM44779.1"/>
    <property type="molecule type" value="Genomic_DNA"/>
</dbReference>
<protein>
    <submittedName>
        <fullName evidence="1">Uncharacterized protein</fullName>
    </submittedName>
</protein>
<proteinExistence type="predicted"/>
<evidence type="ECO:0000313" key="2">
    <source>
        <dbReference type="Proteomes" id="UP000224336"/>
    </source>
</evidence>
<gene>
    <name evidence="1" type="ORF">KTN4_021</name>
</gene>
<sequence>MSNMKKSSLKEFFEHITQADPFNPYSFIYSRPIQYIGEDSEYALHVTYVHGAAYIEGLVGHEGIRINVFYNKLQGIQLWTYFDNEPRVDSWPYYQIDAALEEIIRLTKL</sequence>
<evidence type="ECO:0000313" key="1">
    <source>
        <dbReference type="EMBL" id="ANM44779.1"/>
    </source>
</evidence>
<name>A0A192Y4F0_9CAUD</name>
<dbReference type="Proteomes" id="UP000224336">
    <property type="component" value="Segment"/>
</dbReference>
<reference evidence="1 2" key="1">
    <citation type="journal article" date="2016" name="Sci. Rep.">
        <title>A proposed integrated approach for the preclinical evaluation of phage therapy in Pseudomonas infections.</title>
        <authorList>
            <person name="Danis-Wlodarczyk K."/>
            <person name="Vandenheuvel D."/>
            <person name="Jang H.B."/>
            <person name="Briers Y."/>
            <person name="Olszak T."/>
            <person name="Arabski M."/>
            <person name="Wasik S."/>
            <person name="Drabik M."/>
            <person name="Higgins G."/>
            <person name="Tyrrell J."/>
            <person name="Harvey B.J."/>
            <person name="Noben J.P."/>
            <person name="Lavigne R."/>
            <person name="Drulis-Kawa Z."/>
        </authorList>
    </citation>
    <scope>NUCLEOTIDE SEQUENCE [LARGE SCALE GENOMIC DNA]</scope>
</reference>
<organism evidence="1 2">
    <name type="scientific">Pseudomonas phage KTN4</name>
    <dbReference type="NCBI Taxonomy" id="1862701"/>
    <lineage>
        <taxon>Viruses</taxon>
        <taxon>Duplodnaviria</taxon>
        <taxon>Heunggongvirae</taxon>
        <taxon>Uroviricota</taxon>
        <taxon>Caudoviricetes</taxon>
        <taxon>Chimalliviridae</taxon>
        <taxon>Phikzvirus</taxon>
        <taxon>Phikzvirus phiKZ</taxon>
    </lineage>
</organism>